<evidence type="ECO:0000313" key="4">
    <source>
        <dbReference type="Proteomes" id="UP001432062"/>
    </source>
</evidence>
<proteinExistence type="predicted"/>
<dbReference type="SUPFAM" id="SSF53955">
    <property type="entry name" value="Lysozyme-like"/>
    <property type="match status" value="1"/>
</dbReference>
<keyword evidence="4" id="KW-1185">Reference proteome</keyword>
<feature type="compositionally biased region" description="Gly residues" evidence="1">
    <location>
        <begin position="178"/>
        <end position="187"/>
    </location>
</feature>
<name>A0ABZ1YUR3_9NOCA</name>
<organism evidence="3 4">
    <name type="scientific">Nocardia vinacea</name>
    <dbReference type="NCBI Taxonomy" id="96468"/>
    <lineage>
        <taxon>Bacteria</taxon>
        <taxon>Bacillati</taxon>
        <taxon>Actinomycetota</taxon>
        <taxon>Actinomycetes</taxon>
        <taxon>Mycobacteriales</taxon>
        <taxon>Nocardiaceae</taxon>
        <taxon>Nocardia</taxon>
    </lineage>
</organism>
<gene>
    <name evidence="3" type="ORF">OG563_01315</name>
</gene>
<feature type="compositionally biased region" description="Polar residues" evidence="1">
    <location>
        <begin position="188"/>
        <end position="201"/>
    </location>
</feature>
<accession>A0ABZ1YUR3</accession>
<evidence type="ECO:0000256" key="1">
    <source>
        <dbReference type="SAM" id="MobiDB-lite"/>
    </source>
</evidence>
<dbReference type="InterPro" id="IPR008258">
    <property type="entry name" value="Transglycosylase_SLT_dom_1"/>
</dbReference>
<dbReference type="Gene3D" id="1.10.530.10">
    <property type="match status" value="1"/>
</dbReference>
<reference evidence="3" key="1">
    <citation type="submission" date="2022-10" db="EMBL/GenBank/DDBJ databases">
        <title>The complete genomes of actinobacterial strains from the NBC collection.</title>
        <authorList>
            <person name="Joergensen T.S."/>
            <person name="Alvarez Arevalo M."/>
            <person name="Sterndorff E.B."/>
            <person name="Faurdal D."/>
            <person name="Vuksanovic O."/>
            <person name="Mourched A.-S."/>
            <person name="Charusanti P."/>
            <person name="Shaw S."/>
            <person name="Blin K."/>
            <person name="Weber T."/>
        </authorList>
    </citation>
    <scope>NUCLEOTIDE SEQUENCE</scope>
    <source>
        <strain evidence="3">NBC_01482</strain>
    </source>
</reference>
<dbReference type="Pfam" id="PF01464">
    <property type="entry name" value="SLT"/>
    <property type="match status" value="1"/>
</dbReference>
<feature type="domain" description="Transglycosylase SLT" evidence="2">
    <location>
        <begin position="238"/>
        <end position="312"/>
    </location>
</feature>
<feature type="region of interest" description="Disordered" evidence="1">
    <location>
        <begin position="159"/>
        <end position="210"/>
    </location>
</feature>
<evidence type="ECO:0000259" key="2">
    <source>
        <dbReference type="Pfam" id="PF01464"/>
    </source>
</evidence>
<dbReference type="Proteomes" id="UP001432062">
    <property type="component" value="Chromosome"/>
</dbReference>
<dbReference type="EMBL" id="CP109441">
    <property type="protein sequence ID" value="WUV46928.1"/>
    <property type="molecule type" value="Genomic_DNA"/>
</dbReference>
<sequence length="335" mass="34521">MAAVDTSLPSRPDAPILNAFISHFEVVLTKLVKGVGDGSAKSITVEGLDGLGESQLKSGDLVTKYDAQQSDATKYRDDLNSLDTKIVGIAGMAQKSADLANTIYTEVESLVGTVKGIIASVPQNPNIGLQLSAIGSIDKAVTTTAEHVSEAHAEMDELRGGVDDPAAPAGNNYSPTSAGGGGGGGNYSGSKSPYTEPVTATTGGGGENKLSEDQVRYYIGKALDALGITDPAARARWTEGYMTLIERESGFRAGAINNWDSNAAAGHASQGLTQTIPGTFSSYHVAGTSSNITDPTANIAASMNYVMHRYDVSADGSNLAANVDQANPRAAAKGY</sequence>
<dbReference type="RefSeq" id="WP_327099837.1">
    <property type="nucleotide sequence ID" value="NZ_CP109149.1"/>
</dbReference>
<protein>
    <submittedName>
        <fullName evidence="3">Transglycosylase SLT domain-containing protein</fullName>
    </submittedName>
</protein>
<dbReference type="InterPro" id="IPR023346">
    <property type="entry name" value="Lysozyme-like_dom_sf"/>
</dbReference>
<evidence type="ECO:0000313" key="3">
    <source>
        <dbReference type="EMBL" id="WUV46928.1"/>
    </source>
</evidence>